<reference evidence="9" key="1">
    <citation type="submission" date="2017-07" db="EMBL/GenBank/DDBJ databases">
        <title>Draft genome sequence of Effusibacillus lacus strain skLN1.</title>
        <authorList>
            <person name="Watanabe M."/>
            <person name="Kojima H."/>
            <person name="Fukui M."/>
        </authorList>
    </citation>
    <scope>NUCLEOTIDE SEQUENCE [LARGE SCALE GENOMIC DNA]</scope>
    <source>
        <strain evidence="9">skLN1</strain>
    </source>
</reference>
<keyword evidence="4" id="KW-0521">NADP</keyword>
<dbReference type="SUPFAM" id="SSF51905">
    <property type="entry name" value="FAD/NAD(P)-binding domain"/>
    <property type="match status" value="1"/>
</dbReference>
<feature type="transmembrane region" description="Helical" evidence="6">
    <location>
        <begin position="174"/>
        <end position="194"/>
    </location>
</feature>
<evidence type="ECO:0000256" key="1">
    <source>
        <dbReference type="ARBA" id="ARBA00022630"/>
    </source>
</evidence>
<feature type="domain" description="Amine oxidase" evidence="7">
    <location>
        <begin position="14"/>
        <end position="495"/>
    </location>
</feature>
<evidence type="ECO:0000259" key="7">
    <source>
        <dbReference type="Pfam" id="PF01593"/>
    </source>
</evidence>
<sequence>MEPKYDVLVIGAGLGGLSCAARLANLGYRVGVLEKHTLIGGYASHFKRRGFLFDVSLHGTAGLEEGKSLHSILTACDVAKRITPLSKRHPYSVKVGNEVLSVPQDHIEYKEMLCRMYPEDRAGIHRLFQDLKNLDQELKFLSSPDVSNWKKGMLFPFKCRLLLKWSRMTTYQVLRHYVSSVSLSSFFTVLWAYYGLPPKKLSALYFFIPWIGYHMEGTYYIQGGGQSLSDAFAEAIREKGGDVFTRKEVKQIITIGNLVSGVQLSDGSAVTARWVISNASPVLTFNELLANDVQMHERYSTKLNQLEVGSSLTQLYLGLEGDPATLGITQEETVILEEADHELDYERAMHGFYDKVNLIVNNYNLMDPTLNPGDKGVVTVTWIDRIGNWPERGSEYERKKGLVTDKILERLERHYPGIRKNVVVAELGTPRTMQRYTSNPEGAVYGYAQTVKQSGIRRLSSRTPYRNLSLVGAWTQPGGGYQGAILSGFMEAERIARKLKIKG</sequence>
<dbReference type="Pfam" id="PF01593">
    <property type="entry name" value="Amino_oxidase"/>
    <property type="match status" value="1"/>
</dbReference>
<organism evidence="8 9">
    <name type="scientific">Effusibacillus lacus</name>
    <dbReference type="NCBI Taxonomy" id="1348429"/>
    <lineage>
        <taxon>Bacteria</taxon>
        <taxon>Bacillati</taxon>
        <taxon>Bacillota</taxon>
        <taxon>Bacilli</taxon>
        <taxon>Bacillales</taxon>
        <taxon>Alicyclobacillaceae</taxon>
        <taxon>Effusibacillus</taxon>
    </lineage>
</organism>
<dbReference type="InterPro" id="IPR002937">
    <property type="entry name" value="Amino_oxidase"/>
</dbReference>
<evidence type="ECO:0000313" key="8">
    <source>
        <dbReference type="EMBL" id="GAX90978.1"/>
    </source>
</evidence>
<dbReference type="PANTHER" id="PTHR46091:SF3">
    <property type="entry name" value="AMINE OXIDASE DOMAIN-CONTAINING PROTEIN"/>
    <property type="match status" value="1"/>
</dbReference>
<evidence type="ECO:0000313" key="9">
    <source>
        <dbReference type="Proteomes" id="UP000217785"/>
    </source>
</evidence>
<keyword evidence="3" id="KW-0274">FAD</keyword>
<evidence type="ECO:0000256" key="4">
    <source>
        <dbReference type="ARBA" id="ARBA00022857"/>
    </source>
</evidence>
<evidence type="ECO:0000256" key="2">
    <source>
        <dbReference type="ARBA" id="ARBA00022729"/>
    </source>
</evidence>
<dbReference type="AlphaFoldDB" id="A0A292YM13"/>
<dbReference type="RefSeq" id="WP_096182792.1">
    <property type="nucleotide sequence ID" value="NZ_BDUF01000076.1"/>
</dbReference>
<keyword evidence="2" id="KW-0732">Signal</keyword>
<dbReference type="GO" id="GO:0016491">
    <property type="term" value="F:oxidoreductase activity"/>
    <property type="evidence" value="ECO:0007669"/>
    <property type="project" value="InterPro"/>
</dbReference>
<dbReference type="OrthoDB" id="9814556at2"/>
<comment type="caution">
    <text evidence="8">The sequence shown here is derived from an EMBL/GenBank/DDBJ whole genome shotgun (WGS) entry which is preliminary data.</text>
</comment>
<evidence type="ECO:0000256" key="6">
    <source>
        <dbReference type="SAM" id="Phobius"/>
    </source>
</evidence>
<keyword evidence="6" id="KW-0812">Transmembrane</keyword>
<keyword evidence="6" id="KW-1133">Transmembrane helix</keyword>
<dbReference type="Proteomes" id="UP000217785">
    <property type="component" value="Unassembled WGS sequence"/>
</dbReference>
<dbReference type="PANTHER" id="PTHR46091">
    <property type="entry name" value="BLR7054 PROTEIN"/>
    <property type="match status" value="1"/>
</dbReference>
<keyword evidence="5" id="KW-0520">NAD</keyword>
<dbReference type="PROSITE" id="PS51257">
    <property type="entry name" value="PROKAR_LIPOPROTEIN"/>
    <property type="match status" value="1"/>
</dbReference>
<proteinExistence type="predicted"/>
<dbReference type="InterPro" id="IPR036188">
    <property type="entry name" value="FAD/NAD-bd_sf"/>
</dbReference>
<keyword evidence="9" id="KW-1185">Reference proteome</keyword>
<gene>
    <name evidence="8" type="ORF">EFBL_2638</name>
</gene>
<dbReference type="EMBL" id="BDUF01000076">
    <property type="protein sequence ID" value="GAX90978.1"/>
    <property type="molecule type" value="Genomic_DNA"/>
</dbReference>
<dbReference type="InterPro" id="IPR052206">
    <property type="entry name" value="Retinol_saturase"/>
</dbReference>
<accession>A0A292YM13</accession>
<keyword evidence="1" id="KW-0285">Flavoprotein</keyword>
<name>A0A292YM13_9BACL</name>
<evidence type="ECO:0000256" key="5">
    <source>
        <dbReference type="ARBA" id="ARBA00023027"/>
    </source>
</evidence>
<keyword evidence="6" id="KW-0472">Membrane</keyword>
<protein>
    <submittedName>
        <fullName evidence="8">Phytoene dehydrogenase</fullName>
    </submittedName>
</protein>
<evidence type="ECO:0000256" key="3">
    <source>
        <dbReference type="ARBA" id="ARBA00022827"/>
    </source>
</evidence>
<dbReference type="Gene3D" id="3.50.50.60">
    <property type="entry name" value="FAD/NAD(P)-binding domain"/>
    <property type="match status" value="2"/>
</dbReference>